<keyword evidence="1" id="KW-1133">Transmembrane helix</keyword>
<feature type="transmembrane region" description="Helical" evidence="1">
    <location>
        <begin position="106"/>
        <end position="124"/>
    </location>
</feature>
<gene>
    <name evidence="2" type="ORF">BN973_01770</name>
</gene>
<name>A0A024JVM8_9MYCO</name>
<reference evidence="2" key="2">
    <citation type="submission" date="2014-04" db="EMBL/GenBank/DDBJ databases">
        <authorList>
            <person name="Urmite Genomes U."/>
        </authorList>
    </citation>
    <scope>NUCLEOTIDE SEQUENCE</scope>
    <source>
        <strain evidence="2">DSM 44626</strain>
    </source>
</reference>
<keyword evidence="1" id="KW-0472">Membrane</keyword>
<evidence type="ECO:0000256" key="1">
    <source>
        <dbReference type="SAM" id="Phobius"/>
    </source>
</evidence>
<dbReference type="eggNOG" id="ENOG5033KSC">
    <property type="taxonomic scope" value="Bacteria"/>
</dbReference>
<dbReference type="AlphaFoldDB" id="A0A024JVM8"/>
<evidence type="ECO:0000313" key="2">
    <source>
        <dbReference type="EMBL" id="CDO87417.1"/>
    </source>
</evidence>
<dbReference type="HOGENOM" id="CLU_124994_1_0_11"/>
<feature type="transmembrane region" description="Helical" evidence="1">
    <location>
        <begin position="56"/>
        <end position="76"/>
    </location>
</feature>
<sequence>MNRAARNREIPPPPSAVRGAGFIVAAQGLAALLMAAVLVVRAIAGADQRVVNGLGTALWFLVIGGVVTAAGRALVIGRRWGRGLAVFTQLLLLPVAWYLAVGSHRATFGIPLAVVALTALLLLFSPPALRWVAGGDQRGPASSDSDGPDSR</sequence>
<dbReference type="Proteomes" id="UP000028880">
    <property type="component" value="Unassembled WGS sequence"/>
</dbReference>
<reference evidence="2" key="1">
    <citation type="journal article" date="2014" name="Genome Announc.">
        <title>Draft Genome Sequence of Mycobacterium triplex DSM 44626.</title>
        <authorList>
            <person name="Sassi M."/>
            <person name="Croce O."/>
            <person name="Robert C."/>
            <person name="Raoult D."/>
            <person name="Drancourt M."/>
        </authorList>
    </citation>
    <scope>NUCLEOTIDE SEQUENCE [LARGE SCALE GENOMIC DNA]</scope>
    <source>
        <strain evidence="2">DSM 44626</strain>
    </source>
</reference>
<keyword evidence="1" id="KW-0812">Transmembrane</keyword>
<accession>A0A024JVM8</accession>
<proteinExistence type="predicted"/>
<dbReference type="STRING" id="47839.BN973_01770"/>
<feature type="transmembrane region" description="Helical" evidence="1">
    <location>
        <begin position="21"/>
        <end position="44"/>
    </location>
</feature>
<protein>
    <submittedName>
        <fullName evidence="2">Putative integral membrane protein</fullName>
    </submittedName>
</protein>
<organism evidence="2">
    <name type="scientific">Mycobacterium triplex</name>
    <dbReference type="NCBI Taxonomy" id="47839"/>
    <lineage>
        <taxon>Bacteria</taxon>
        <taxon>Bacillati</taxon>
        <taxon>Actinomycetota</taxon>
        <taxon>Actinomycetes</taxon>
        <taxon>Mycobacteriales</taxon>
        <taxon>Mycobacteriaceae</taxon>
        <taxon>Mycobacterium</taxon>
        <taxon>Mycobacterium simiae complex</taxon>
    </lineage>
</organism>
<dbReference type="EMBL" id="HG964446">
    <property type="protein sequence ID" value="CDO87417.1"/>
    <property type="molecule type" value="Genomic_DNA"/>
</dbReference>
<feature type="transmembrane region" description="Helical" evidence="1">
    <location>
        <begin position="83"/>
        <end position="100"/>
    </location>
</feature>